<evidence type="ECO:0000313" key="9">
    <source>
        <dbReference type="EMBL" id="CAN70347.1"/>
    </source>
</evidence>
<feature type="region of interest" description="Disordered" evidence="7">
    <location>
        <begin position="1"/>
        <end position="38"/>
    </location>
</feature>
<keyword evidence="2" id="KW-0805">Transcription regulation</keyword>
<dbReference type="SMART" id="SM00338">
    <property type="entry name" value="BRLZ"/>
    <property type="match status" value="1"/>
</dbReference>
<dbReference type="InterPro" id="IPR046347">
    <property type="entry name" value="bZIP_sf"/>
</dbReference>
<dbReference type="InterPro" id="IPR044759">
    <property type="entry name" value="bZIP_RF2"/>
</dbReference>
<dbReference type="Pfam" id="PF00170">
    <property type="entry name" value="bZIP_1"/>
    <property type="match status" value="1"/>
</dbReference>
<feature type="compositionally biased region" description="Polar residues" evidence="7">
    <location>
        <begin position="1"/>
        <end position="30"/>
    </location>
</feature>
<dbReference type="CDD" id="cd14703">
    <property type="entry name" value="bZIP_plant_RF2"/>
    <property type="match status" value="1"/>
</dbReference>
<keyword evidence="5" id="KW-0539">Nucleus</keyword>
<dbReference type="PANTHER" id="PTHR13690:SF153">
    <property type="entry name" value="TRANSCRIPTION FACTOR RF2B-LIKE"/>
    <property type="match status" value="1"/>
</dbReference>
<protein>
    <recommendedName>
        <fullName evidence="8">BZIP domain-containing protein</fullName>
    </recommendedName>
</protein>
<organism evidence="9">
    <name type="scientific">Vitis vinifera</name>
    <name type="common">Grape</name>
    <dbReference type="NCBI Taxonomy" id="29760"/>
    <lineage>
        <taxon>Eukaryota</taxon>
        <taxon>Viridiplantae</taxon>
        <taxon>Streptophyta</taxon>
        <taxon>Embryophyta</taxon>
        <taxon>Tracheophyta</taxon>
        <taxon>Spermatophyta</taxon>
        <taxon>Magnoliopsida</taxon>
        <taxon>eudicotyledons</taxon>
        <taxon>Gunneridae</taxon>
        <taxon>Pentapetalae</taxon>
        <taxon>rosids</taxon>
        <taxon>Vitales</taxon>
        <taxon>Vitaceae</taxon>
        <taxon>Viteae</taxon>
        <taxon>Vitis</taxon>
    </lineage>
</organism>
<dbReference type="SUPFAM" id="SSF57959">
    <property type="entry name" value="Leucine zipper domain"/>
    <property type="match status" value="1"/>
</dbReference>
<evidence type="ECO:0000256" key="5">
    <source>
        <dbReference type="ARBA" id="ARBA00023242"/>
    </source>
</evidence>
<dbReference type="PANTHER" id="PTHR13690">
    <property type="entry name" value="TRANSCRIPTION FACTOR POSF21-RELATED"/>
    <property type="match status" value="1"/>
</dbReference>
<dbReference type="PROSITE" id="PS50217">
    <property type="entry name" value="BZIP"/>
    <property type="match status" value="1"/>
</dbReference>
<gene>
    <name evidence="9" type="ORF">VITISV_012579</name>
</gene>
<dbReference type="ExpressionAtlas" id="A5BMU0">
    <property type="expression patterns" value="baseline and differential"/>
</dbReference>
<keyword evidence="3" id="KW-0238">DNA-binding</keyword>
<feature type="region of interest" description="Disordered" evidence="7">
    <location>
        <begin position="99"/>
        <end position="128"/>
    </location>
</feature>
<comment type="subcellular location">
    <subcellularLocation>
        <location evidence="1">Nucleus</location>
    </subcellularLocation>
</comment>
<sequence length="412" mass="45765">MQDPSNPNPISHSHNAHQPPSTSFPNTATSLRGGHHRRAHSEVNFRIPEDLHLVSDPFDVPSASFEEMGSEDDLFCTYIDIDKFGSRPEGDARIDIAGGGLAAESGDGEKSSRPRHRHSNSVDGSSMSRGESLFVDTIEAKKAMAPDKLAELWTLDPKRAKRILANRQSAARSKERKARYILELERKVQTLQTEATTLSAQLTLFQIFFAEISVISGAYTMPNNFVHIRSTLGNIGDIFRRNFGYQWSLHHAEQLRPYPRDTTGLTTENTELKLRLQAMEQQAQLRDALNEALKKEVERLKIATGEIMTSSDAYNLGMHHVPYTQSSFFSHQSQPGPSESQNIQMPQFHPFPSNMLTHHQPLLGVAHSNALSDMLQQDPLGRLQGLDISSRGPSLVKSEGPSISASESSSTF</sequence>
<dbReference type="Gene3D" id="1.20.5.170">
    <property type="match status" value="1"/>
</dbReference>
<reference evidence="9" key="1">
    <citation type="journal article" date="2007" name="PLoS ONE">
        <title>The first genome sequence of an elite grapevine cultivar (Pinot noir Vitis vinifera L.): coping with a highly heterozygous genome.</title>
        <authorList>
            <person name="Velasco R."/>
            <person name="Zharkikh A."/>
            <person name="Troggio M."/>
            <person name="Cartwright D.A."/>
            <person name="Cestaro A."/>
            <person name="Pruss D."/>
            <person name="Pindo M."/>
            <person name="FitzGerald L.M."/>
            <person name="Vezzulli S."/>
            <person name="Reid J."/>
            <person name="Malacarne G."/>
            <person name="Iliev D."/>
            <person name="Coppola G."/>
            <person name="Wardell B."/>
            <person name="Micheletti D."/>
            <person name="Macalma T."/>
            <person name="Facci M."/>
            <person name="Mitchell J.T."/>
            <person name="Perazzolli M."/>
            <person name="Eldredge G."/>
            <person name="Gatto P."/>
            <person name="Oyzerski R."/>
            <person name="Moretto M."/>
            <person name="Gutin N."/>
            <person name="Stefanini M."/>
            <person name="Chen Y."/>
            <person name="Segala C."/>
            <person name="Davenport C."/>
            <person name="Dematte L."/>
            <person name="Mraz A."/>
            <person name="Battilana J."/>
            <person name="Stormo K."/>
            <person name="Costa F."/>
            <person name="Tao Q."/>
            <person name="Si-Ammour A."/>
            <person name="Harkins T."/>
            <person name="Lackey A."/>
            <person name="Perbost C."/>
            <person name="Taillon B."/>
            <person name="Stella A."/>
            <person name="Solovyev V."/>
            <person name="Fawcett J.A."/>
            <person name="Sterck L."/>
            <person name="Vandepoele K."/>
            <person name="Grando S.M."/>
            <person name="Toppo S."/>
            <person name="Moser C."/>
            <person name="Lanchbury J."/>
            <person name="Bogden R."/>
            <person name="Skolnick M."/>
            <person name="Sgaramella V."/>
            <person name="Bhatnagar S.K."/>
            <person name="Fontana P."/>
            <person name="Gutin A."/>
            <person name="Van de Peer Y."/>
            <person name="Salamini F."/>
            <person name="Viola R."/>
        </authorList>
    </citation>
    <scope>NUCLEOTIDE SEQUENCE</scope>
</reference>
<feature type="region of interest" description="Disordered" evidence="7">
    <location>
        <begin position="391"/>
        <end position="412"/>
    </location>
</feature>
<dbReference type="FunFam" id="1.20.5.170:FF:000009">
    <property type="entry name" value="probable transcription factor PosF21"/>
    <property type="match status" value="1"/>
</dbReference>
<accession>A5BMU0</accession>
<evidence type="ECO:0000256" key="1">
    <source>
        <dbReference type="ARBA" id="ARBA00004123"/>
    </source>
</evidence>
<dbReference type="AlphaFoldDB" id="A5BMU0"/>
<feature type="coiled-coil region" evidence="6">
    <location>
        <begin position="174"/>
        <end position="201"/>
    </location>
</feature>
<evidence type="ECO:0000256" key="2">
    <source>
        <dbReference type="ARBA" id="ARBA00023015"/>
    </source>
</evidence>
<evidence type="ECO:0000256" key="7">
    <source>
        <dbReference type="SAM" id="MobiDB-lite"/>
    </source>
</evidence>
<evidence type="ECO:0000259" key="8">
    <source>
        <dbReference type="PROSITE" id="PS50217"/>
    </source>
</evidence>
<dbReference type="EMBL" id="AM464998">
    <property type="protein sequence ID" value="CAN70347.1"/>
    <property type="molecule type" value="Genomic_DNA"/>
</dbReference>
<dbReference type="GO" id="GO:0005634">
    <property type="term" value="C:nucleus"/>
    <property type="evidence" value="ECO:0007669"/>
    <property type="project" value="UniProtKB-SubCell"/>
</dbReference>
<evidence type="ECO:0000256" key="6">
    <source>
        <dbReference type="SAM" id="Coils"/>
    </source>
</evidence>
<feature type="domain" description="BZIP" evidence="8">
    <location>
        <begin position="156"/>
        <end position="206"/>
    </location>
</feature>
<name>A5BMU0_VITVI</name>
<keyword evidence="6" id="KW-0175">Coiled coil</keyword>
<dbReference type="GO" id="GO:0003677">
    <property type="term" value="F:DNA binding"/>
    <property type="evidence" value="ECO:0007669"/>
    <property type="project" value="UniProtKB-KW"/>
</dbReference>
<dbReference type="GO" id="GO:0003700">
    <property type="term" value="F:DNA-binding transcription factor activity"/>
    <property type="evidence" value="ECO:0007669"/>
    <property type="project" value="InterPro"/>
</dbReference>
<proteinExistence type="predicted"/>
<feature type="coiled-coil region" evidence="6">
    <location>
        <begin position="275"/>
        <end position="306"/>
    </location>
</feature>
<evidence type="ECO:0000256" key="4">
    <source>
        <dbReference type="ARBA" id="ARBA00023163"/>
    </source>
</evidence>
<evidence type="ECO:0000256" key="3">
    <source>
        <dbReference type="ARBA" id="ARBA00023125"/>
    </source>
</evidence>
<keyword evidence="4" id="KW-0804">Transcription</keyword>
<feature type="compositionally biased region" description="Low complexity" evidence="7">
    <location>
        <begin position="398"/>
        <end position="412"/>
    </location>
</feature>
<dbReference type="InterPro" id="IPR004827">
    <property type="entry name" value="bZIP"/>
</dbReference>